<sequence>MSESKLRKIVEYEQFLSLLKEVEQSGLTNVTDLCENLGISRQKYYRLMAFAGLPKAVLQYLDEFPNVISGDTAQKIVKQIERYAYSEAIVERIVLYYVRDKKITKQQKLQSRIIEAFKNPSADASFSHEPGSGEIDELARFDQEHLRYSNRFNTENERALHPVLSYFLGHHEYFKVYTKTILHESSQKSIRGKNKWLYPDMVAVNFEHIIYQNEFVLSFIKTFDTIPIKIYSFEIKTSLNFSNYKEYFFQAVSNSSWANEGYLVAINVDRDVKFLEALKKLSQSFGIGIIELDLDNVYQSSILSPARYREKLDYSVMNELAETNPTFEQFLEIISDFSSKRKSLEKCKILFDKTFSENEMIDYLLHTFAENNKET</sequence>
<evidence type="ECO:0000313" key="1">
    <source>
        <dbReference type="EMBL" id="OOS23581.1"/>
    </source>
</evidence>
<protein>
    <submittedName>
        <fullName evidence="1">Uncharacterized protein</fullName>
    </submittedName>
</protein>
<dbReference type="RefSeq" id="WP_078254261.1">
    <property type="nucleotide sequence ID" value="NZ_MUYU01000015.1"/>
</dbReference>
<dbReference type="STRING" id="470453.B0680_06375"/>
<accession>A0A1T0CN39</accession>
<reference evidence="1 2" key="1">
    <citation type="submission" date="2017-02" db="EMBL/GenBank/DDBJ databases">
        <title>Draft genome sequence of Moraxella pluranimalium CCUG 54913T type strain.</title>
        <authorList>
            <person name="Salva-Serra F."/>
            <person name="Engstrom-Jakobsson H."/>
            <person name="Thorell K."/>
            <person name="Jaen-Luchoro D."/>
            <person name="Gonzales-Siles L."/>
            <person name="Karlsson R."/>
            <person name="Yazdan S."/>
            <person name="Boulund F."/>
            <person name="Johnning A."/>
            <person name="Engstrand L."/>
            <person name="Kristiansson E."/>
            <person name="Moore E."/>
        </authorList>
    </citation>
    <scope>NUCLEOTIDE SEQUENCE [LARGE SCALE GENOMIC DNA]</scope>
    <source>
        <strain evidence="1 2">CCUG 54913</strain>
    </source>
</reference>
<dbReference type="AlphaFoldDB" id="A0A1T0CN39"/>
<dbReference type="OrthoDB" id="5289528at2"/>
<organism evidence="1 2">
    <name type="scientific">Moraxella pluranimalium</name>
    <dbReference type="NCBI Taxonomy" id="470453"/>
    <lineage>
        <taxon>Bacteria</taxon>
        <taxon>Pseudomonadati</taxon>
        <taxon>Pseudomonadota</taxon>
        <taxon>Gammaproteobacteria</taxon>
        <taxon>Moraxellales</taxon>
        <taxon>Moraxellaceae</taxon>
        <taxon>Moraxella</taxon>
    </lineage>
</organism>
<name>A0A1T0CN39_9GAMM</name>
<gene>
    <name evidence="1" type="ORF">B0680_06375</name>
</gene>
<comment type="caution">
    <text evidence="1">The sequence shown here is derived from an EMBL/GenBank/DDBJ whole genome shotgun (WGS) entry which is preliminary data.</text>
</comment>
<evidence type="ECO:0000313" key="2">
    <source>
        <dbReference type="Proteomes" id="UP000189800"/>
    </source>
</evidence>
<dbReference type="EMBL" id="MUYU01000015">
    <property type="protein sequence ID" value="OOS23581.1"/>
    <property type="molecule type" value="Genomic_DNA"/>
</dbReference>
<keyword evidence="2" id="KW-1185">Reference proteome</keyword>
<proteinExistence type="predicted"/>
<dbReference type="Proteomes" id="UP000189800">
    <property type="component" value="Unassembled WGS sequence"/>
</dbReference>